<dbReference type="SUPFAM" id="SSF48452">
    <property type="entry name" value="TPR-like"/>
    <property type="match status" value="3"/>
</dbReference>
<reference evidence="2 3" key="1">
    <citation type="submission" date="2018-01" db="EMBL/GenBank/DDBJ databases">
        <title>Complete genome sequence of Streptomyces lunaelactis MM109T, a Ferroverdin A producer isolated from cave moonmilk deposits.</title>
        <authorList>
            <person name="Naome A."/>
            <person name="Martinet L."/>
            <person name="Maciejewska M."/>
            <person name="Anderssen S."/>
            <person name="Adam D."/>
            <person name="Tenconi E."/>
            <person name="Deflandre B."/>
            <person name="Arguelles-Arias A."/>
            <person name="Calusinska M."/>
            <person name="Copieters W."/>
            <person name="Karim L."/>
            <person name="Hanikenne M."/>
            <person name="Baurain D."/>
            <person name="van Wezel G."/>
            <person name="Smargiasso N."/>
            <person name="de Pauw E."/>
            <person name="Delfosse P."/>
            <person name="Rigali S."/>
        </authorList>
    </citation>
    <scope>NUCLEOTIDE SEQUENCE [LARGE SCALE GENOMIC DNA]</scope>
    <source>
        <strain evidence="2 3">MM109</strain>
    </source>
</reference>
<dbReference type="OrthoDB" id="581105at2"/>
<gene>
    <name evidence="2" type="ORF">SLUN_37795</name>
</gene>
<dbReference type="PANTHER" id="PTHR47691:SF3">
    <property type="entry name" value="HTH-TYPE TRANSCRIPTIONAL REGULATOR RV0890C-RELATED"/>
    <property type="match status" value="1"/>
</dbReference>
<dbReference type="Gene3D" id="3.40.50.300">
    <property type="entry name" value="P-loop containing nucleotide triphosphate hydrolases"/>
    <property type="match status" value="1"/>
</dbReference>
<dbReference type="PANTHER" id="PTHR47691">
    <property type="entry name" value="REGULATOR-RELATED"/>
    <property type="match status" value="1"/>
</dbReference>
<name>A0A2R4TD78_9ACTN</name>
<keyword evidence="3" id="KW-1185">Reference proteome</keyword>
<dbReference type="Proteomes" id="UP000244201">
    <property type="component" value="Chromosome"/>
</dbReference>
<dbReference type="GeneID" id="55660992"/>
<dbReference type="KEGG" id="slk:SLUN_37795"/>
<dbReference type="RefSeq" id="WP_108154358.1">
    <property type="nucleotide sequence ID" value="NZ_CP026304.1"/>
</dbReference>
<evidence type="ECO:0000259" key="1">
    <source>
        <dbReference type="Pfam" id="PF00931"/>
    </source>
</evidence>
<dbReference type="EMBL" id="CP026304">
    <property type="protein sequence ID" value="AVZ77067.1"/>
    <property type="molecule type" value="Genomic_DNA"/>
</dbReference>
<dbReference type="InterPro" id="IPR011990">
    <property type="entry name" value="TPR-like_helical_dom_sf"/>
</dbReference>
<proteinExistence type="predicted"/>
<dbReference type="InterPro" id="IPR002182">
    <property type="entry name" value="NB-ARC"/>
</dbReference>
<dbReference type="Pfam" id="PF00931">
    <property type="entry name" value="NB-ARC"/>
    <property type="match status" value="1"/>
</dbReference>
<dbReference type="InterPro" id="IPR019734">
    <property type="entry name" value="TPR_rpt"/>
</dbReference>
<organism evidence="2 3">
    <name type="scientific">Streptomyces lunaelactis</name>
    <dbReference type="NCBI Taxonomy" id="1535768"/>
    <lineage>
        <taxon>Bacteria</taxon>
        <taxon>Bacillati</taxon>
        <taxon>Actinomycetota</taxon>
        <taxon>Actinomycetes</taxon>
        <taxon>Kitasatosporales</taxon>
        <taxon>Streptomycetaceae</taxon>
        <taxon>Streptomyces</taxon>
    </lineage>
</organism>
<dbReference type="Pfam" id="PF13424">
    <property type="entry name" value="TPR_12"/>
    <property type="match status" value="1"/>
</dbReference>
<dbReference type="GO" id="GO:0043531">
    <property type="term" value="F:ADP binding"/>
    <property type="evidence" value="ECO:0007669"/>
    <property type="project" value="InterPro"/>
</dbReference>
<protein>
    <recommendedName>
        <fullName evidence="1">NB-ARC domain-containing protein</fullName>
    </recommendedName>
</protein>
<feature type="domain" description="NB-ARC" evidence="1">
    <location>
        <begin position="64"/>
        <end position="210"/>
    </location>
</feature>
<dbReference type="InterPro" id="IPR027417">
    <property type="entry name" value="P-loop_NTPase"/>
</dbReference>
<dbReference type="AlphaFoldDB" id="A0A2R4TD78"/>
<dbReference type="Gene3D" id="1.25.40.10">
    <property type="entry name" value="Tetratricopeptide repeat domain"/>
    <property type="match status" value="2"/>
</dbReference>
<accession>A0A2R4TD78</accession>
<evidence type="ECO:0000313" key="2">
    <source>
        <dbReference type="EMBL" id="AVZ77067.1"/>
    </source>
</evidence>
<dbReference type="SUPFAM" id="SSF52540">
    <property type="entry name" value="P-loop containing nucleoside triphosphate hydrolases"/>
    <property type="match status" value="1"/>
</dbReference>
<dbReference type="SMART" id="SM00028">
    <property type="entry name" value="TPR"/>
    <property type="match status" value="6"/>
</dbReference>
<evidence type="ECO:0000313" key="3">
    <source>
        <dbReference type="Proteomes" id="UP000244201"/>
    </source>
</evidence>
<sequence>MKRAGPEHVEFHESVEVAMIGDHNTVTVLRHAPRLPAPFLAPSRPSSLLVGRDELRGRIRELLSDGVVALHGLPGVGKTALALDIAYDDEVRTRFPDGVLWAGLGAQGNVLRHLADWGEHIGVGSQDLRAHTASGWAEALHRKIGARRFLLIVDDAWDASDALALQMGGPNCAQLLTTRSPGVALEFGGAVLRVDELTPPDGLCLLETLAEEAMGSNREAAAQLVSLVGGLPLALTLMGHHLRGAAFDGQPGVTEALERLRLAEERLRLERRQAPSAAHPSLPVGLPISLLSVLEIGHAQLPASAQEALRDLAAFPPKPNSFATTAAQAVTQAAAETLRAIVRAGLIESAGADRHVMHQVVHDFVRVKGPPAAAERRMAQLYVGMVGKRADGAEEGAMTSEQFQQELGNVLQALDHAHRHGMHEALLTGVDAAYPLLVHRGLYAVAEPHLQHALHAARAVGDAQAEARTLLRLGSVILERGDLRQGGRYLDEGMQRAQQADSVGEIVDLLLKMGWSTGMRGDLERARRHFADTLIGTQGAEAVPALQGLGWVAGLQGRHDESAAHLYRGLELARESGDPSRIAGLLQVGGWMRALAGDYSGSAELFEECLELSRTEHLGTEEVDALHGLGWLATERGHGDQARTQLTEALRLARELDYHERVPILVNLGRVMIRTGDFDGGGRLLREAEQLVREQDRPEKLSDVLRELGRYELAAGAHEPAERHLRESLQIAERIAMRAPLAAALEALAESELAHGHTPAARELLLRAMRLERGNAAVLARLRLALAAVHEAEGDLVTAEELFRAALAGAERTGQEERAALSLAGAARAVAAAGNPQGARALGIDALERLRNLASPHTAEVQEWLRASASRC</sequence>
<dbReference type="PRINTS" id="PR00364">
    <property type="entry name" value="DISEASERSIST"/>
</dbReference>